<dbReference type="GO" id="GO:0003978">
    <property type="term" value="F:UDP-glucose 4-epimerase activity"/>
    <property type="evidence" value="ECO:0007669"/>
    <property type="project" value="UniProtKB-UniRule"/>
</dbReference>
<gene>
    <name evidence="10" type="ordered locus">PMT9312_1317</name>
</gene>
<dbReference type="InterPro" id="IPR036291">
    <property type="entry name" value="NAD(P)-bd_dom_sf"/>
</dbReference>
<comment type="similarity">
    <text evidence="3 8">Belongs to the NAD(P)-dependent epimerase/dehydratase family.</text>
</comment>
<name>Q319R9_PROM9</name>
<dbReference type="eggNOG" id="COG1087">
    <property type="taxonomic scope" value="Bacteria"/>
</dbReference>
<keyword evidence="7 8" id="KW-0413">Isomerase</keyword>
<dbReference type="OrthoDB" id="9801785at2"/>
<dbReference type="GO" id="GO:0005829">
    <property type="term" value="C:cytosol"/>
    <property type="evidence" value="ECO:0007669"/>
    <property type="project" value="TreeGrafter"/>
</dbReference>
<dbReference type="EC" id="5.1.3.2" evidence="4 8"/>
<evidence type="ECO:0000259" key="9">
    <source>
        <dbReference type="Pfam" id="PF16363"/>
    </source>
</evidence>
<dbReference type="PANTHER" id="PTHR43725">
    <property type="entry name" value="UDP-GLUCOSE 4-EPIMERASE"/>
    <property type="match status" value="1"/>
</dbReference>
<dbReference type="RefSeq" id="WP_011376862.1">
    <property type="nucleotide sequence ID" value="NC_007577.1"/>
</dbReference>
<reference evidence="11" key="1">
    <citation type="submission" date="2005-07" db="EMBL/GenBank/DDBJ databases">
        <title>Complete sequence of Prochlorococcus marinus str. MIT 9312.</title>
        <authorList>
            <consortium name="US DOE Joint Genome Institute"/>
            <person name="Copeland A."/>
            <person name="Lucas S."/>
            <person name="Lapidus A."/>
            <person name="Barry K."/>
            <person name="Detter J.C."/>
            <person name="Glavina T."/>
            <person name="Hammon N."/>
            <person name="Israni S."/>
            <person name="Pitluck S."/>
            <person name="Thiel J."/>
            <person name="Schmutz J."/>
            <person name="Larimer F."/>
            <person name="Land M."/>
            <person name="Kyrpides N."/>
            <person name="Lykidis A."/>
            <person name="Richardson P."/>
        </authorList>
    </citation>
    <scope>NUCLEOTIDE SEQUENCE [LARGE SCALE GENOMIC DNA]</scope>
    <source>
        <strain evidence="11">MIT 9312</strain>
    </source>
</reference>
<evidence type="ECO:0000256" key="2">
    <source>
        <dbReference type="ARBA" id="ARBA00001911"/>
    </source>
</evidence>
<dbReference type="Proteomes" id="UP000002715">
    <property type="component" value="Chromosome"/>
</dbReference>
<feature type="domain" description="NAD(P)-binding" evidence="9">
    <location>
        <begin position="7"/>
        <end position="341"/>
    </location>
</feature>
<dbReference type="CDD" id="cd05247">
    <property type="entry name" value="UDP_G4E_1_SDR_e"/>
    <property type="match status" value="1"/>
</dbReference>
<evidence type="ECO:0000256" key="7">
    <source>
        <dbReference type="ARBA" id="ARBA00023235"/>
    </source>
</evidence>
<dbReference type="UniPathway" id="UPA00214"/>
<dbReference type="Gene3D" id="3.40.50.720">
    <property type="entry name" value="NAD(P)-binding Rossmann-like Domain"/>
    <property type="match status" value="1"/>
</dbReference>
<evidence type="ECO:0000256" key="8">
    <source>
        <dbReference type="RuleBase" id="RU366046"/>
    </source>
</evidence>
<evidence type="ECO:0000256" key="3">
    <source>
        <dbReference type="ARBA" id="ARBA00007637"/>
    </source>
</evidence>
<dbReference type="PANTHER" id="PTHR43725:SF47">
    <property type="entry name" value="UDP-GLUCOSE 4-EPIMERASE"/>
    <property type="match status" value="1"/>
</dbReference>
<proteinExistence type="inferred from homology"/>
<evidence type="ECO:0000256" key="4">
    <source>
        <dbReference type="ARBA" id="ARBA00013189"/>
    </source>
</evidence>
<dbReference type="SUPFAM" id="SSF51735">
    <property type="entry name" value="NAD(P)-binding Rossmann-fold domains"/>
    <property type="match status" value="1"/>
</dbReference>
<dbReference type="InterPro" id="IPR016040">
    <property type="entry name" value="NAD(P)-bd_dom"/>
</dbReference>
<dbReference type="AlphaFoldDB" id="Q319R9"/>
<evidence type="ECO:0000256" key="6">
    <source>
        <dbReference type="ARBA" id="ARBA00023027"/>
    </source>
</evidence>
<dbReference type="GO" id="GO:0006012">
    <property type="term" value="P:galactose metabolic process"/>
    <property type="evidence" value="ECO:0007669"/>
    <property type="project" value="UniProtKB-UniPathway"/>
</dbReference>
<dbReference type="STRING" id="74546.PMT9312_1317"/>
<dbReference type="HOGENOM" id="CLU_007383_1_10_3"/>
<dbReference type="Gene3D" id="3.90.25.10">
    <property type="entry name" value="UDP-galactose 4-epimerase, domain 1"/>
    <property type="match status" value="1"/>
</dbReference>
<evidence type="ECO:0000256" key="1">
    <source>
        <dbReference type="ARBA" id="ARBA00000083"/>
    </source>
</evidence>
<evidence type="ECO:0000256" key="5">
    <source>
        <dbReference type="ARBA" id="ARBA00018569"/>
    </source>
</evidence>
<comment type="pathway">
    <text evidence="8">Carbohydrate metabolism; galactose metabolism.</text>
</comment>
<organism evidence="10 11">
    <name type="scientific">Prochlorococcus marinus (strain MIT 9312)</name>
    <dbReference type="NCBI Taxonomy" id="74546"/>
    <lineage>
        <taxon>Bacteria</taxon>
        <taxon>Bacillati</taxon>
        <taxon>Cyanobacteriota</taxon>
        <taxon>Cyanophyceae</taxon>
        <taxon>Synechococcales</taxon>
        <taxon>Prochlorococcaceae</taxon>
        <taxon>Prochlorococcus</taxon>
    </lineage>
</organism>
<evidence type="ECO:0000313" key="10">
    <source>
        <dbReference type="EMBL" id="ABB50376.1"/>
    </source>
</evidence>
<evidence type="ECO:0000313" key="11">
    <source>
        <dbReference type="Proteomes" id="UP000002715"/>
    </source>
</evidence>
<protein>
    <recommendedName>
        <fullName evidence="5 8">UDP-glucose 4-epimerase</fullName>
        <ecNumber evidence="4 8">5.1.3.2</ecNumber>
    </recommendedName>
</protein>
<comment type="cofactor">
    <cofactor evidence="2 8">
        <name>NAD(+)</name>
        <dbReference type="ChEBI" id="CHEBI:57540"/>
    </cofactor>
</comment>
<dbReference type="InterPro" id="IPR005886">
    <property type="entry name" value="UDP_G4E"/>
</dbReference>
<keyword evidence="6 8" id="KW-0520">NAD</keyword>
<keyword evidence="8" id="KW-0119">Carbohydrate metabolism</keyword>
<dbReference type="NCBIfam" id="TIGR01179">
    <property type="entry name" value="galE"/>
    <property type="match status" value="1"/>
</dbReference>
<accession>Q319R9</accession>
<dbReference type="Pfam" id="PF16363">
    <property type="entry name" value="GDP_Man_Dehyd"/>
    <property type="match status" value="1"/>
</dbReference>
<sequence length="352" mass="40180">MSSNNVLVTGGIGYIGIHTCFTLLERGYNVYVLDSLINSSEKTLEIIKEYSKSLNSKGFKNIFKFYKGDIRNIKNIENVFSDALLNSKPIGGVIHFAGKKSVNESINFPMEYWETNLLGTINLIRVMNSYSCFNFIFSSSASVYGKNSISPIKEFERIEPINPYGNTKATIEKFLIDVFNSKPNSWRIILLRYFNPIGSHPSGLIGESPLEESTNIFPKICEVAIRENNAFKIYGNDWPTKDGTCIRDYIHIMDLVEGHICSYNHLLSHDPEINAFNLGTGKGTSVLELLSIFQEVNKCKIFYEYEQPRKGDVGVCFADNTKAKKIMNWYPKKSINEMCKDGWRWYKSNFKN</sequence>
<dbReference type="KEGG" id="pmi:PMT9312_1317"/>
<comment type="catalytic activity">
    <reaction evidence="1 8">
        <text>UDP-alpha-D-glucose = UDP-alpha-D-galactose</text>
        <dbReference type="Rhea" id="RHEA:22168"/>
        <dbReference type="ChEBI" id="CHEBI:58885"/>
        <dbReference type="ChEBI" id="CHEBI:66914"/>
        <dbReference type="EC" id="5.1.3.2"/>
    </reaction>
</comment>
<dbReference type="EMBL" id="CP000111">
    <property type="protein sequence ID" value="ABB50376.1"/>
    <property type="molecule type" value="Genomic_DNA"/>
</dbReference>
<comment type="subunit">
    <text evidence="8">Homodimer.</text>
</comment>